<sequence length="349" mass="37567">MKASLKFREDQKPLLKAKIPLNILGFPFQSGVAAGDTNELSLHLSTFFESGPSLKLNYRPNDSLNPFSLVVRTGIGSFGSPFSAPMSMSAEFNLLTRENPKFLVHFRPQIGDFRIKKSIQSPSPSPVVFTPLVAGSSSKEFDSDLNEVNGVGGDGVELLAEKSVCNGLFNGAEITAKTVLPVRRTAVVGFRWGMRLPAAAGATASFRSFRNPFEGKGGLRNPTAVIPFLVMDKISIEHVAEERPKIEGVKRGPLEGEADVARVCLGVKREMEVLRSESDSLRRAVEGLRSEMGGKFNSGNYREAEHLGGKRLGGKSVRDPDVNNVGKAAEGDVGEELKKALMGSSSAGM</sequence>
<reference evidence="2 3" key="1">
    <citation type="submission" date="2024-01" db="EMBL/GenBank/DDBJ databases">
        <title>Genome assemblies of Stephania.</title>
        <authorList>
            <person name="Yang L."/>
        </authorList>
    </citation>
    <scope>NUCLEOTIDE SEQUENCE [LARGE SCALE GENOMIC DNA]</scope>
    <source>
        <strain evidence="2">YNDBR</strain>
        <tissue evidence="2">Leaf</tissue>
    </source>
</reference>
<evidence type="ECO:0000313" key="3">
    <source>
        <dbReference type="Proteomes" id="UP001420932"/>
    </source>
</evidence>
<dbReference type="PANTHER" id="PTHR34285">
    <property type="entry name" value="OS08G0510800 PROTEIN"/>
    <property type="match status" value="1"/>
</dbReference>
<accession>A0AAP0HLZ7</accession>
<evidence type="ECO:0000256" key="1">
    <source>
        <dbReference type="SAM" id="MobiDB-lite"/>
    </source>
</evidence>
<dbReference type="EMBL" id="JBBNAF010000013">
    <property type="protein sequence ID" value="KAK9087705.1"/>
    <property type="molecule type" value="Genomic_DNA"/>
</dbReference>
<feature type="region of interest" description="Disordered" evidence="1">
    <location>
        <begin position="307"/>
        <end position="330"/>
    </location>
</feature>
<dbReference type="AlphaFoldDB" id="A0AAP0HLZ7"/>
<protein>
    <submittedName>
        <fullName evidence="2">Uncharacterized protein</fullName>
    </submittedName>
</protein>
<dbReference type="Proteomes" id="UP001420932">
    <property type="component" value="Unassembled WGS sequence"/>
</dbReference>
<proteinExistence type="predicted"/>
<name>A0AAP0HLZ7_9MAGN</name>
<keyword evidence="3" id="KW-1185">Reference proteome</keyword>
<organism evidence="2 3">
    <name type="scientific">Stephania yunnanensis</name>
    <dbReference type="NCBI Taxonomy" id="152371"/>
    <lineage>
        <taxon>Eukaryota</taxon>
        <taxon>Viridiplantae</taxon>
        <taxon>Streptophyta</taxon>
        <taxon>Embryophyta</taxon>
        <taxon>Tracheophyta</taxon>
        <taxon>Spermatophyta</taxon>
        <taxon>Magnoliopsida</taxon>
        <taxon>Ranunculales</taxon>
        <taxon>Menispermaceae</taxon>
        <taxon>Menispermoideae</taxon>
        <taxon>Cissampelideae</taxon>
        <taxon>Stephania</taxon>
    </lineage>
</organism>
<evidence type="ECO:0000313" key="2">
    <source>
        <dbReference type="EMBL" id="KAK9087705.1"/>
    </source>
</evidence>
<gene>
    <name evidence="2" type="ORF">Syun_030099</name>
</gene>
<dbReference type="PANTHER" id="PTHR34285:SF3">
    <property type="entry name" value="OS08G0510800 PROTEIN"/>
    <property type="match status" value="1"/>
</dbReference>
<comment type="caution">
    <text evidence="2">The sequence shown here is derived from an EMBL/GenBank/DDBJ whole genome shotgun (WGS) entry which is preliminary data.</text>
</comment>